<reference evidence="1 2" key="1">
    <citation type="submission" date="2019-03" db="EMBL/GenBank/DDBJ databases">
        <title>Deep-cultivation of Planctomycetes and their phenomic and genomic characterization uncovers novel biology.</title>
        <authorList>
            <person name="Wiegand S."/>
            <person name="Jogler M."/>
            <person name="Boedeker C."/>
            <person name="Pinto D."/>
            <person name="Vollmers J."/>
            <person name="Rivas-Marin E."/>
            <person name="Kohn T."/>
            <person name="Peeters S.H."/>
            <person name="Heuer A."/>
            <person name="Rast P."/>
            <person name="Oberbeckmann S."/>
            <person name="Bunk B."/>
            <person name="Jeske O."/>
            <person name="Meyerdierks A."/>
            <person name="Storesund J.E."/>
            <person name="Kallscheuer N."/>
            <person name="Luecker S."/>
            <person name="Lage O.M."/>
            <person name="Pohl T."/>
            <person name="Merkel B.J."/>
            <person name="Hornburger P."/>
            <person name="Mueller R.-W."/>
            <person name="Bruemmer F."/>
            <person name="Labrenz M."/>
            <person name="Spormann A.M."/>
            <person name="Op den Camp H."/>
            <person name="Overmann J."/>
            <person name="Amann R."/>
            <person name="Jetten M.S.M."/>
            <person name="Mascher T."/>
            <person name="Medema M.H."/>
            <person name="Devos D.P."/>
            <person name="Kaster A.-K."/>
            <person name="Ovreas L."/>
            <person name="Rohde M."/>
            <person name="Galperin M.Y."/>
            <person name="Jogler C."/>
        </authorList>
    </citation>
    <scope>NUCLEOTIDE SEQUENCE [LARGE SCALE GENOMIC DNA]</scope>
    <source>
        <strain evidence="1 2">Enr10</strain>
    </source>
</reference>
<dbReference type="Gene3D" id="3.30.470.20">
    <property type="entry name" value="ATP-grasp fold, B domain"/>
    <property type="match status" value="1"/>
</dbReference>
<dbReference type="Pfam" id="PF18301">
    <property type="entry name" value="preATP-grasp_3"/>
    <property type="match status" value="1"/>
</dbReference>
<dbReference type="InterPro" id="IPR013815">
    <property type="entry name" value="ATP_grasp_subdomain_1"/>
</dbReference>
<proteinExistence type="predicted"/>
<protein>
    <submittedName>
        <fullName evidence="1">Carbamoyl phosphate synthase-like protein</fullName>
    </submittedName>
</protein>
<dbReference type="InterPro" id="IPR003806">
    <property type="entry name" value="ATP-grasp_PylC-type"/>
</dbReference>
<dbReference type="GO" id="GO:0046872">
    <property type="term" value="F:metal ion binding"/>
    <property type="evidence" value="ECO:0007669"/>
    <property type="project" value="InterPro"/>
</dbReference>
<dbReference type="PIRSF" id="PIRSF016766">
    <property type="entry name" value="UCP016766_ATPgrasp"/>
    <property type="match status" value="1"/>
</dbReference>
<sequence>MSLNVFVSEYLCSGGCLLAEAEPSLLAEGLAMLEAVLSDLLKIPDIQVQTCVQEGLLTSAEYQQAERDQRLQIHRVRQPEQEIELFHQACQRADVAWVIAPEFDDLLVSRTRLAQENGTRVVGPDLETIQLTADKWRLYQFLNEAGIPVIETELLSDDFGFPKHFPCLIKQRFGAGGLGLERFKRLEDWQRRIPELQTGLHASVWQPFVTGKALSVAALIQEGHCELCPIGEQRIGWESGFVYQGGRIPVTLEFECEQAIQELVNRVCRRLPGLAGYVGFDLLLPEQTPHSPLLVEINPRLTTSYTGYRQLTSDNLAERVLGMKAEAPLIRWETGDAVEFQADGSFEYILHNKKDERCM</sequence>
<dbReference type="Proteomes" id="UP000315647">
    <property type="component" value="Chromosome"/>
</dbReference>
<keyword evidence="2" id="KW-1185">Reference proteome</keyword>
<dbReference type="Gene3D" id="3.40.50.11770">
    <property type="match status" value="1"/>
</dbReference>
<organism evidence="1 2">
    <name type="scientific">Gimesia panareensis</name>
    <dbReference type="NCBI Taxonomy" id="2527978"/>
    <lineage>
        <taxon>Bacteria</taxon>
        <taxon>Pseudomonadati</taxon>
        <taxon>Planctomycetota</taxon>
        <taxon>Planctomycetia</taxon>
        <taxon>Planctomycetales</taxon>
        <taxon>Planctomycetaceae</taxon>
        <taxon>Gimesia</taxon>
    </lineage>
</organism>
<dbReference type="InterPro" id="IPR011761">
    <property type="entry name" value="ATP-grasp"/>
</dbReference>
<accession>A0A517QBX9</accession>
<dbReference type="RefSeq" id="WP_145112619.1">
    <property type="nucleotide sequence ID" value="NZ_CP036277.1"/>
</dbReference>
<dbReference type="AlphaFoldDB" id="A0A517QBX9"/>
<evidence type="ECO:0000313" key="2">
    <source>
        <dbReference type="Proteomes" id="UP000315647"/>
    </source>
</evidence>
<dbReference type="Pfam" id="PF02655">
    <property type="entry name" value="ATP-grasp_3"/>
    <property type="match status" value="1"/>
</dbReference>
<dbReference type="InterPro" id="IPR040803">
    <property type="entry name" value="MfnD_preATP-grasp"/>
</dbReference>
<accession>A0A518AB82</accession>
<name>A0A517QBX9_9PLAN</name>
<gene>
    <name evidence="1" type="ORF">Enr10x_44860</name>
</gene>
<dbReference type="SUPFAM" id="SSF56059">
    <property type="entry name" value="Glutathione synthetase ATP-binding domain-like"/>
    <property type="match status" value="1"/>
</dbReference>
<evidence type="ECO:0000313" key="1">
    <source>
        <dbReference type="EMBL" id="QDT29137.1"/>
    </source>
</evidence>
<dbReference type="PROSITE" id="PS50975">
    <property type="entry name" value="ATP_GRASP"/>
    <property type="match status" value="1"/>
</dbReference>
<dbReference type="Gene3D" id="3.30.1490.20">
    <property type="entry name" value="ATP-grasp fold, A domain"/>
    <property type="match status" value="1"/>
</dbReference>
<dbReference type="InterPro" id="IPR024710">
    <property type="entry name" value="MfnD"/>
</dbReference>
<dbReference type="EMBL" id="CP037421">
    <property type="protein sequence ID" value="QDT29137.1"/>
    <property type="molecule type" value="Genomic_DNA"/>
</dbReference>
<dbReference type="GO" id="GO:0005524">
    <property type="term" value="F:ATP binding"/>
    <property type="evidence" value="ECO:0007669"/>
    <property type="project" value="UniProtKB-UniRule"/>
</dbReference>